<evidence type="ECO:0000256" key="6">
    <source>
        <dbReference type="ARBA" id="ARBA00022475"/>
    </source>
</evidence>
<evidence type="ECO:0000259" key="28">
    <source>
        <dbReference type="PROSITE" id="PS50894"/>
    </source>
</evidence>
<dbReference type="KEGG" id="cyn:Cyan7425_2674"/>
<dbReference type="InterPro" id="IPR036890">
    <property type="entry name" value="HATPase_C_sf"/>
</dbReference>
<dbReference type="PROSITE" id="PS50110">
    <property type="entry name" value="RESPONSE_REGULATORY"/>
    <property type="match status" value="2"/>
</dbReference>
<feature type="domain" description="HPt" evidence="28">
    <location>
        <begin position="1200"/>
        <end position="1293"/>
    </location>
</feature>
<feature type="modified residue" description="4-aspartylphosphate" evidence="21">
    <location>
        <position position="920"/>
    </location>
</feature>
<dbReference type="CDD" id="cd00130">
    <property type="entry name" value="PAS"/>
    <property type="match status" value="1"/>
</dbReference>
<dbReference type="CDD" id="cd17546">
    <property type="entry name" value="REC_hyHK_CKI1_RcsC-like"/>
    <property type="match status" value="1"/>
</dbReference>
<dbReference type="eggNOG" id="COG2202">
    <property type="taxonomic scope" value="Bacteria"/>
</dbReference>
<dbReference type="GO" id="GO:0005524">
    <property type="term" value="F:ATP binding"/>
    <property type="evidence" value="ECO:0007669"/>
    <property type="project" value="UniProtKB-KW"/>
</dbReference>
<dbReference type="Gene3D" id="3.30.565.10">
    <property type="entry name" value="Histidine kinase-like ATPase, C-terminal domain"/>
    <property type="match status" value="1"/>
</dbReference>
<dbReference type="NCBIfam" id="TIGR00229">
    <property type="entry name" value="sensory_box"/>
    <property type="match status" value="1"/>
</dbReference>
<feature type="region of interest" description="Disordered" evidence="22">
    <location>
        <begin position="1144"/>
        <end position="1177"/>
    </location>
</feature>
<dbReference type="PROSITE" id="PS50109">
    <property type="entry name" value="HIS_KIN"/>
    <property type="match status" value="1"/>
</dbReference>
<dbReference type="InterPro" id="IPR029016">
    <property type="entry name" value="GAF-like_dom_sf"/>
</dbReference>
<comment type="catalytic activity">
    <reaction evidence="1">
        <text>ATP + protein L-histidine = ADP + protein N-phospho-L-histidine.</text>
        <dbReference type="EC" id="2.7.13.3"/>
    </reaction>
</comment>
<keyword evidence="13" id="KW-1133">Transmembrane helix</keyword>
<feature type="domain" description="Response regulatory" evidence="25">
    <location>
        <begin position="870"/>
        <end position="987"/>
    </location>
</feature>
<feature type="modified residue" description="4-aspartylphosphate" evidence="21">
    <location>
        <position position="1073"/>
    </location>
</feature>
<feature type="domain" description="PAC" evidence="27">
    <location>
        <begin position="368"/>
        <end position="421"/>
    </location>
</feature>
<evidence type="ECO:0000313" key="29">
    <source>
        <dbReference type="EMBL" id="ACL45023.1"/>
    </source>
</evidence>
<dbReference type="PROSITE" id="PS50894">
    <property type="entry name" value="HPT"/>
    <property type="match status" value="1"/>
</dbReference>
<dbReference type="Gene3D" id="3.30.450.20">
    <property type="entry name" value="PAS domain"/>
    <property type="match status" value="2"/>
</dbReference>
<keyword evidence="10" id="KW-0547">Nucleotide-binding</keyword>
<dbReference type="PRINTS" id="PR00344">
    <property type="entry name" value="BCTRLSENSOR"/>
</dbReference>
<dbReference type="InterPro" id="IPR013655">
    <property type="entry name" value="PAS_fold_3"/>
</dbReference>
<evidence type="ECO:0000256" key="2">
    <source>
        <dbReference type="ARBA" id="ARBA00004651"/>
    </source>
</evidence>
<dbReference type="InterPro" id="IPR011006">
    <property type="entry name" value="CheY-like_superfamily"/>
</dbReference>
<dbReference type="InterPro" id="IPR042463">
    <property type="entry name" value="HNOB_dom_associated_sf"/>
</dbReference>
<keyword evidence="9" id="KW-0812">Transmembrane</keyword>
<evidence type="ECO:0000256" key="4">
    <source>
        <dbReference type="ARBA" id="ARBA00012202"/>
    </source>
</evidence>
<dbReference type="Gene3D" id="3.40.50.2300">
    <property type="match status" value="2"/>
</dbReference>
<dbReference type="STRING" id="395961.Cyan7425_2674"/>
<accession>B8HJS0</accession>
<keyword evidence="6" id="KW-1003">Cell membrane</keyword>
<evidence type="ECO:0000259" key="25">
    <source>
        <dbReference type="PROSITE" id="PS50110"/>
    </source>
</evidence>
<evidence type="ECO:0000256" key="17">
    <source>
        <dbReference type="ARBA" id="ARBA00064003"/>
    </source>
</evidence>
<dbReference type="SUPFAM" id="SSF55785">
    <property type="entry name" value="PYP-like sensor domain (PAS domain)"/>
    <property type="match status" value="2"/>
</dbReference>
<evidence type="ECO:0000256" key="7">
    <source>
        <dbReference type="ARBA" id="ARBA00022553"/>
    </source>
</evidence>
<feature type="domain" description="PAS" evidence="26">
    <location>
        <begin position="292"/>
        <end position="364"/>
    </location>
</feature>
<dbReference type="SUPFAM" id="SSF55874">
    <property type="entry name" value="ATPase domain of HSP90 chaperone/DNA topoisomerase II/histidine kinase"/>
    <property type="match status" value="1"/>
</dbReference>
<evidence type="ECO:0000256" key="20">
    <source>
        <dbReference type="PROSITE-ProRule" id="PRU00110"/>
    </source>
</evidence>
<dbReference type="EC" id="2.7.13.3" evidence="5"/>
<evidence type="ECO:0000259" key="27">
    <source>
        <dbReference type="PROSITE" id="PS50113"/>
    </source>
</evidence>
<keyword evidence="7 21" id="KW-0597">Phosphoprotein</keyword>
<comment type="subunit">
    <text evidence="17">At low DSF concentrations, interacts with RpfF.</text>
</comment>
<dbReference type="SMART" id="SM00388">
    <property type="entry name" value="HisKA"/>
    <property type="match status" value="1"/>
</dbReference>
<gene>
    <name evidence="29" type="ordered locus">Cyan7425_2674</name>
</gene>
<evidence type="ECO:0000259" key="23">
    <source>
        <dbReference type="PROSITE" id="PS50046"/>
    </source>
</evidence>
<feature type="modified residue" description="Phosphohistidine" evidence="20">
    <location>
        <position position="1239"/>
    </location>
</feature>
<evidence type="ECO:0000256" key="9">
    <source>
        <dbReference type="ARBA" id="ARBA00022692"/>
    </source>
</evidence>
<dbReference type="CDD" id="cd16922">
    <property type="entry name" value="HATPase_EvgS-ArcB-TorS-like"/>
    <property type="match status" value="1"/>
</dbReference>
<dbReference type="InterPro" id="IPR005467">
    <property type="entry name" value="His_kinase_dom"/>
</dbReference>
<dbReference type="Pfam" id="PF01627">
    <property type="entry name" value="Hpt"/>
    <property type="match status" value="1"/>
</dbReference>
<dbReference type="OrthoDB" id="5389090at2"/>
<dbReference type="SMART" id="SM00065">
    <property type="entry name" value="GAF"/>
    <property type="match status" value="1"/>
</dbReference>
<evidence type="ECO:0000256" key="21">
    <source>
        <dbReference type="PROSITE-ProRule" id="PRU00169"/>
    </source>
</evidence>
<dbReference type="InterPro" id="IPR003018">
    <property type="entry name" value="GAF"/>
</dbReference>
<dbReference type="SMART" id="SM00091">
    <property type="entry name" value="PAS"/>
    <property type="match status" value="3"/>
</dbReference>
<dbReference type="Pfam" id="PF08447">
    <property type="entry name" value="PAS_3"/>
    <property type="match status" value="1"/>
</dbReference>
<evidence type="ECO:0000256" key="12">
    <source>
        <dbReference type="ARBA" id="ARBA00022840"/>
    </source>
</evidence>
<dbReference type="InterPro" id="IPR035965">
    <property type="entry name" value="PAS-like_dom_sf"/>
</dbReference>
<dbReference type="Gene3D" id="3.30.450.40">
    <property type="match status" value="1"/>
</dbReference>
<comment type="similarity">
    <text evidence="3">In the N-terminal section; belongs to the phytochrome family.</text>
</comment>
<evidence type="ECO:0000256" key="13">
    <source>
        <dbReference type="ARBA" id="ARBA00022989"/>
    </source>
</evidence>
<dbReference type="SUPFAM" id="SSF55781">
    <property type="entry name" value="GAF domain-like"/>
    <property type="match status" value="1"/>
</dbReference>
<dbReference type="FunFam" id="1.10.287.130:FF:000002">
    <property type="entry name" value="Two-component osmosensing histidine kinase"/>
    <property type="match status" value="1"/>
</dbReference>
<evidence type="ECO:0000256" key="22">
    <source>
        <dbReference type="SAM" id="MobiDB-lite"/>
    </source>
</evidence>
<dbReference type="InterPro" id="IPR001610">
    <property type="entry name" value="PAC"/>
</dbReference>
<dbReference type="EMBL" id="CP001344">
    <property type="protein sequence ID" value="ACL45023.1"/>
    <property type="molecule type" value="Genomic_DNA"/>
</dbReference>
<dbReference type="InterPro" id="IPR004358">
    <property type="entry name" value="Sig_transdc_His_kin-like_C"/>
</dbReference>
<dbReference type="SMART" id="SM00387">
    <property type="entry name" value="HATPase_c"/>
    <property type="match status" value="1"/>
</dbReference>
<dbReference type="PROSITE" id="PS50112">
    <property type="entry name" value="PAS"/>
    <property type="match status" value="1"/>
</dbReference>
<dbReference type="Pfam" id="PF00072">
    <property type="entry name" value="Response_reg"/>
    <property type="match status" value="2"/>
</dbReference>
<dbReference type="Gene3D" id="3.30.450.260">
    <property type="entry name" value="Haem NO binding associated domain"/>
    <property type="match status" value="1"/>
</dbReference>
<dbReference type="Pfam" id="PF07701">
    <property type="entry name" value="HNOBA"/>
    <property type="match status" value="2"/>
</dbReference>
<dbReference type="GO" id="GO:0004383">
    <property type="term" value="F:guanylate cyclase activity"/>
    <property type="evidence" value="ECO:0007669"/>
    <property type="project" value="UniProtKB-EC"/>
</dbReference>
<evidence type="ECO:0000256" key="15">
    <source>
        <dbReference type="ARBA" id="ARBA00023136"/>
    </source>
</evidence>
<evidence type="ECO:0000259" key="24">
    <source>
        <dbReference type="PROSITE" id="PS50109"/>
    </source>
</evidence>
<dbReference type="InterPro" id="IPR011645">
    <property type="entry name" value="HNOB_dom_associated"/>
</dbReference>
<keyword evidence="11 29" id="KW-0418">Kinase</keyword>
<dbReference type="PROSITE" id="PS50113">
    <property type="entry name" value="PAC"/>
    <property type="match status" value="1"/>
</dbReference>
<evidence type="ECO:0000256" key="3">
    <source>
        <dbReference type="ARBA" id="ARBA00006402"/>
    </source>
</evidence>
<dbReference type="InterPro" id="IPR000700">
    <property type="entry name" value="PAS-assoc_C"/>
</dbReference>
<dbReference type="EC" id="4.6.1.2" evidence="4"/>
<dbReference type="InterPro" id="IPR001789">
    <property type="entry name" value="Sig_transdc_resp-reg_receiver"/>
</dbReference>
<dbReference type="eggNOG" id="COG2205">
    <property type="taxonomic scope" value="Bacteria"/>
</dbReference>
<evidence type="ECO:0000259" key="26">
    <source>
        <dbReference type="PROSITE" id="PS50112"/>
    </source>
</evidence>
<keyword evidence="15" id="KW-0472">Membrane</keyword>
<evidence type="ECO:0000256" key="18">
    <source>
        <dbReference type="ARBA" id="ARBA00068150"/>
    </source>
</evidence>
<dbReference type="SUPFAM" id="SSF47226">
    <property type="entry name" value="Histidine-containing phosphotransfer domain, HPT domain"/>
    <property type="match status" value="1"/>
</dbReference>
<evidence type="ECO:0000256" key="14">
    <source>
        <dbReference type="ARBA" id="ARBA00023012"/>
    </source>
</evidence>
<dbReference type="eggNOG" id="COG0642">
    <property type="taxonomic scope" value="Bacteria"/>
</dbReference>
<dbReference type="GO" id="GO:0005886">
    <property type="term" value="C:plasma membrane"/>
    <property type="evidence" value="ECO:0007669"/>
    <property type="project" value="UniProtKB-SubCell"/>
</dbReference>
<dbReference type="GO" id="GO:0000155">
    <property type="term" value="F:phosphorelay sensor kinase activity"/>
    <property type="evidence" value="ECO:0007669"/>
    <property type="project" value="InterPro"/>
</dbReference>
<dbReference type="PROSITE" id="PS50046">
    <property type="entry name" value="PHYTOCHROME_2"/>
    <property type="match status" value="1"/>
</dbReference>
<proteinExistence type="inferred from homology"/>
<keyword evidence="16" id="KW-0141">cGMP biosynthesis</keyword>
<dbReference type="SMART" id="SM00086">
    <property type="entry name" value="PAC"/>
    <property type="match status" value="1"/>
</dbReference>
<dbReference type="Gene3D" id="1.10.287.130">
    <property type="match status" value="1"/>
</dbReference>
<evidence type="ECO:0000256" key="16">
    <source>
        <dbReference type="ARBA" id="ARBA00023293"/>
    </source>
</evidence>
<dbReference type="InterPro" id="IPR003661">
    <property type="entry name" value="HisK_dim/P_dom"/>
</dbReference>
<evidence type="ECO:0000256" key="19">
    <source>
        <dbReference type="ARBA" id="ARBA00074306"/>
    </source>
</evidence>
<dbReference type="SMART" id="SM00448">
    <property type="entry name" value="REC"/>
    <property type="match status" value="2"/>
</dbReference>
<dbReference type="Pfam" id="PF02518">
    <property type="entry name" value="HATPase_c"/>
    <property type="match status" value="1"/>
</dbReference>
<dbReference type="HOGENOM" id="CLU_000445_114_15_3"/>
<evidence type="ECO:0000256" key="1">
    <source>
        <dbReference type="ARBA" id="ARBA00000085"/>
    </source>
</evidence>
<evidence type="ECO:0000256" key="8">
    <source>
        <dbReference type="ARBA" id="ARBA00022679"/>
    </source>
</evidence>
<feature type="domain" description="Histidine kinase" evidence="24">
    <location>
        <begin position="625"/>
        <end position="851"/>
    </location>
</feature>
<evidence type="ECO:0000256" key="5">
    <source>
        <dbReference type="ARBA" id="ARBA00012438"/>
    </source>
</evidence>
<keyword evidence="14" id="KW-0902">Two-component regulatory system</keyword>
<dbReference type="SUPFAM" id="SSF47384">
    <property type="entry name" value="Homodimeric domain of signal transducing histidine kinase"/>
    <property type="match status" value="1"/>
</dbReference>
<dbReference type="Gene3D" id="1.20.120.160">
    <property type="entry name" value="HPT domain"/>
    <property type="match status" value="1"/>
</dbReference>
<keyword evidence="12" id="KW-0067">ATP-binding</keyword>
<dbReference type="PANTHER" id="PTHR45339:SF1">
    <property type="entry name" value="HYBRID SIGNAL TRANSDUCTION HISTIDINE KINASE J"/>
    <property type="match status" value="1"/>
</dbReference>
<evidence type="ECO:0000256" key="10">
    <source>
        <dbReference type="ARBA" id="ARBA00022741"/>
    </source>
</evidence>
<dbReference type="InterPro" id="IPR000014">
    <property type="entry name" value="PAS"/>
</dbReference>
<sequence>MNVPIHLPPEQFAALFPFHLLLDSELKITAAGETLQRLFQPRQLIGSLLSEQFQISRPRCTLTFESLQTQIHCLFLLQSLHGPIQLKGQLLVLEDCHSLLFVGSPWLTDIADLKNSGLSLNDFPLHDSVSDFLVLLQTKNTALAESQKLTRQLTRQRAELRSTSSRLRTLIENIQAGVLVEDENRSIVLVNQAFCQLFAIPVPLENLQGMNCHECGECSKDLFLDPQGFLDGIDLILQEGRLVVNEELQLRDGRVLERDYVPIVGDGNFYGHLWQYRDVTARKQAENAVKASEQRLKLALDAVEEGLWDWNLVTGEIYRSDRWYEMLGYCARDLADRNQLREQLVHPDDLAAMKNLLSAHLNNQTPLYECEARMRTRSGGWLWILDRGRVVSRDREGNPLRMVGTHLDITERKQAEEALQQQYKRVVLLKQLTEKVRQSLQPEEILKTTVQEVQQLLQCDRVLIFQLDADGSGTVVQEAVVPGWTITLGQDINDPCLRMGYLDYYRSGRITAIADLEQANFQPCHREFLQQFQVRANLVVPILVRQELWGLLIVHQCSQPRQWTELELDLLKHLADQMGVALTQAHLLEQETRNAYLLTRQNEELTAAKHAAEVANAAKSNFLAIVSHEIRTPMNAVIGMSGLLLDTCLTPEQFDYVETIRNSSDTLLTIINDILDFSKIESGKLELEEQPFDLRICIEEALDLLAPQAASKGLDLVYFIDPHLPTQIIGDITRLRQILWNLLSNAVKFTAMGEVVISVQGRELEFYPPFISTYEIQFAVQDTGVGIAREQMERLFKPFSQGDASMTRRYGGTGLGLAISKRLSELMRGRMWVASQEGKGSTFYFTVIVQVDQSASQAAAIPLPELQDKSVLLFSGNASLRRSLTLQMQGLGLQVQTADGVGTVLHELHRQNHFDLAILDIDLPGFQPAQLASQIHGIPDHCCLPLVMLSAKGKSALEIKQVSTEFSAFLNKPVRHYQLTNTLIQIVQGGYTIDPKATIPSFSRLPITIPPESEVSLAQTLPLRILLVEDIAVNQKIALQLLQRLGYRADVANNGLEALEALQRQVYDVIFMDVQMPEMDGLETTQHIRQDLQLSTQPWIIAMTAHARAEDRQACLHIGMNDYISKPLRLETLRQVLEQYQAPPGQVPPQTLPSISVPNPAVPPAQPSLAASTGEAPPIDQPAIAPQIWQQLNAMGGEATQEMLKELIEMYQEDGEKLIGAIKEALQSGDRVKLRQSAHALRSPSASLGALVLAGLCQTLEETESQILLERAPQFIAQLEAEFNRAVASLQRLCLEQGNSLHPHS</sequence>
<feature type="domain" description="Response regulatory" evidence="25">
    <location>
        <begin position="1024"/>
        <end position="1141"/>
    </location>
</feature>
<dbReference type="InterPro" id="IPR008207">
    <property type="entry name" value="Sig_transdc_His_kin_Hpt_dom"/>
</dbReference>
<dbReference type="InterPro" id="IPR003594">
    <property type="entry name" value="HATPase_dom"/>
</dbReference>
<comment type="subcellular location">
    <subcellularLocation>
        <location evidence="2">Cell membrane</location>
        <topology evidence="2">Multi-pass membrane protein</topology>
    </subcellularLocation>
</comment>
<dbReference type="InterPro" id="IPR036641">
    <property type="entry name" value="HPT_dom_sf"/>
</dbReference>
<keyword evidence="8" id="KW-0808">Transferase</keyword>
<dbReference type="CDD" id="cd00082">
    <property type="entry name" value="HisKA"/>
    <property type="match status" value="1"/>
</dbReference>
<dbReference type="InterPro" id="IPR016132">
    <property type="entry name" value="Phyto_chromo_attachment"/>
</dbReference>
<organism evidence="29">
    <name type="scientific">Cyanothece sp. (strain PCC 7425 / ATCC 29141)</name>
    <dbReference type="NCBI Taxonomy" id="395961"/>
    <lineage>
        <taxon>Bacteria</taxon>
        <taxon>Bacillati</taxon>
        <taxon>Cyanobacteriota</taxon>
        <taxon>Cyanophyceae</taxon>
        <taxon>Gomontiellales</taxon>
        <taxon>Cyanothecaceae</taxon>
        <taxon>Cyanothece</taxon>
    </lineage>
</organism>
<dbReference type="FunFam" id="3.30.565.10:FF:000010">
    <property type="entry name" value="Sensor histidine kinase RcsC"/>
    <property type="match status" value="1"/>
</dbReference>
<feature type="domain" description="Phytochrome chromophore attachment site" evidence="23">
    <location>
        <begin position="441"/>
        <end position="577"/>
    </location>
</feature>
<protein>
    <recommendedName>
        <fullName evidence="19">Circadian input-output histidine kinase CikA</fullName>
        <ecNumber evidence="5">2.7.13.3</ecNumber>
        <ecNumber evidence="4">4.6.1.2</ecNumber>
    </recommendedName>
    <alternativeName>
        <fullName evidence="18">Sensory/regulatory protein RpfC</fullName>
    </alternativeName>
</protein>
<evidence type="ECO:0000256" key="11">
    <source>
        <dbReference type="ARBA" id="ARBA00022777"/>
    </source>
</evidence>
<name>B8HJS0_CYAP4</name>
<dbReference type="Pfam" id="PF01590">
    <property type="entry name" value="GAF"/>
    <property type="match status" value="1"/>
</dbReference>
<reference evidence="29" key="1">
    <citation type="submission" date="2009-01" db="EMBL/GenBank/DDBJ databases">
        <title>Complete sequence of chromosome Cyanothece sp. PCC 7425.</title>
        <authorList>
            <consortium name="US DOE Joint Genome Institute"/>
            <person name="Lucas S."/>
            <person name="Copeland A."/>
            <person name="Lapidus A."/>
            <person name="Glavina del Rio T."/>
            <person name="Dalin E."/>
            <person name="Tice H."/>
            <person name="Bruce D."/>
            <person name="Goodwin L."/>
            <person name="Pitluck S."/>
            <person name="Sims D."/>
            <person name="Meineke L."/>
            <person name="Brettin T."/>
            <person name="Detter J.C."/>
            <person name="Han C."/>
            <person name="Larimer F."/>
            <person name="Land M."/>
            <person name="Hauser L."/>
            <person name="Kyrpides N."/>
            <person name="Ovchinnikova G."/>
            <person name="Liberton M."/>
            <person name="Stoeckel J."/>
            <person name="Banerjee A."/>
            <person name="Singh A."/>
            <person name="Page L."/>
            <person name="Sato H."/>
            <person name="Zhao L."/>
            <person name="Sherman L."/>
            <person name="Pakrasi H."/>
            <person name="Richardson P."/>
        </authorList>
    </citation>
    <scope>NUCLEOTIDE SEQUENCE</scope>
    <source>
        <strain evidence="29">PCC 7425</strain>
    </source>
</reference>
<dbReference type="PANTHER" id="PTHR45339">
    <property type="entry name" value="HYBRID SIGNAL TRANSDUCTION HISTIDINE KINASE J"/>
    <property type="match status" value="1"/>
</dbReference>
<dbReference type="InterPro" id="IPR036097">
    <property type="entry name" value="HisK_dim/P_sf"/>
</dbReference>
<dbReference type="Pfam" id="PF00512">
    <property type="entry name" value="HisKA"/>
    <property type="match status" value="1"/>
</dbReference>
<dbReference type="SUPFAM" id="SSF52172">
    <property type="entry name" value="CheY-like"/>
    <property type="match status" value="2"/>
</dbReference>